<sequence>MLVPCGSYPIRAYDIGRTGLYNNICLFSSTRYQSRTFLYDLGGTDSGSIRFKIGVDIPGFGEDEAVEAYVLFYPRLWHAIRSTNNSLQWQVPKKLASYRTLVRQIEVMFNSFDSRLRRDPCYLGGYRFGGSVGRDGRKKEKAAAVCFRQYMASYTASRFHTPAPDSSEVGISLDQVYVMRDRVLWLRPTGRTCTEKTGHVAYTKTGQVQEQQGEVIVQNRSGGRPSRSFRSYYEAAQDILNCFGDQWDMGVKLVTS</sequence>
<dbReference type="Proteomes" id="UP000570595">
    <property type="component" value="Unassembled WGS sequence"/>
</dbReference>
<dbReference type="EMBL" id="JABAHT010000580">
    <property type="protein sequence ID" value="KAF4653893.1"/>
    <property type="molecule type" value="Genomic_DNA"/>
</dbReference>
<gene>
    <name evidence="1" type="ORF">FOZ61_008627</name>
</gene>
<dbReference type="AlphaFoldDB" id="A0A7J6L2R9"/>
<organism evidence="1 2">
    <name type="scientific">Perkinsus olseni</name>
    <name type="common">Perkinsus atlanticus</name>
    <dbReference type="NCBI Taxonomy" id="32597"/>
    <lineage>
        <taxon>Eukaryota</taxon>
        <taxon>Sar</taxon>
        <taxon>Alveolata</taxon>
        <taxon>Perkinsozoa</taxon>
        <taxon>Perkinsea</taxon>
        <taxon>Perkinsida</taxon>
        <taxon>Perkinsidae</taxon>
        <taxon>Perkinsus</taxon>
    </lineage>
</organism>
<reference evidence="1 2" key="1">
    <citation type="submission" date="2020-04" db="EMBL/GenBank/DDBJ databases">
        <title>Perkinsus olseni comparative genomics.</title>
        <authorList>
            <person name="Bogema D.R."/>
        </authorList>
    </citation>
    <scope>NUCLEOTIDE SEQUENCE [LARGE SCALE GENOMIC DNA]</scope>
    <source>
        <strain evidence="1">ATCC PRA-179</strain>
    </source>
</reference>
<evidence type="ECO:0000313" key="2">
    <source>
        <dbReference type="Proteomes" id="UP000570595"/>
    </source>
</evidence>
<accession>A0A7J6L2R9</accession>
<name>A0A7J6L2R9_PEROL</name>
<evidence type="ECO:0000313" key="1">
    <source>
        <dbReference type="EMBL" id="KAF4653893.1"/>
    </source>
</evidence>
<dbReference type="OrthoDB" id="10547802at2759"/>
<comment type="caution">
    <text evidence="1">The sequence shown here is derived from an EMBL/GenBank/DDBJ whole genome shotgun (WGS) entry which is preliminary data.</text>
</comment>
<protein>
    <submittedName>
        <fullName evidence="1">Uncharacterized protein</fullName>
    </submittedName>
</protein>
<proteinExistence type="predicted"/>